<dbReference type="Pfam" id="PF04964">
    <property type="entry name" value="Flp_Fap"/>
    <property type="match status" value="1"/>
</dbReference>
<evidence type="ECO:0000256" key="1">
    <source>
        <dbReference type="SAM" id="Phobius"/>
    </source>
</evidence>
<dbReference type="InterPro" id="IPR007047">
    <property type="entry name" value="Flp_Fap"/>
</dbReference>
<dbReference type="EMBL" id="LR743507">
    <property type="protein sequence ID" value="CAA2108403.1"/>
    <property type="molecule type" value="Genomic_DNA"/>
</dbReference>
<sequence length="61" mass="6499">MLSSIARFWRDEEGATAIEYGIIAGLISIAIVSVLSGTDGLGAKLKDVFETINTKLVIDKS</sequence>
<reference evidence="2" key="1">
    <citation type="submission" date="2019-12" db="EMBL/GenBank/DDBJ databases">
        <authorList>
            <person name="Cremers G."/>
        </authorList>
    </citation>
    <scope>NUCLEOTIDE SEQUENCE</scope>
    <source>
        <strain evidence="2">Vvax</strain>
    </source>
</reference>
<keyword evidence="1" id="KW-0812">Transmembrane</keyword>
<protein>
    <recommendedName>
        <fullName evidence="3">Flp family type IVb pilin</fullName>
    </recommendedName>
</protein>
<dbReference type="RefSeq" id="WP_339092418.1">
    <property type="nucleotide sequence ID" value="NZ_LR743507.1"/>
</dbReference>
<proteinExistence type="predicted"/>
<evidence type="ECO:0000313" key="2">
    <source>
        <dbReference type="EMBL" id="CAA2108403.1"/>
    </source>
</evidence>
<keyword evidence="1" id="KW-1133">Transmembrane helix</keyword>
<dbReference type="AlphaFoldDB" id="A0A679JQC3"/>
<gene>
    <name evidence="2" type="ORF">VVAX_04914</name>
</gene>
<organism evidence="2">
    <name type="scientific">Variovorax paradoxus</name>
    <dbReference type="NCBI Taxonomy" id="34073"/>
    <lineage>
        <taxon>Bacteria</taxon>
        <taxon>Pseudomonadati</taxon>
        <taxon>Pseudomonadota</taxon>
        <taxon>Betaproteobacteria</taxon>
        <taxon>Burkholderiales</taxon>
        <taxon>Comamonadaceae</taxon>
        <taxon>Variovorax</taxon>
    </lineage>
</organism>
<feature type="transmembrane region" description="Helical" evidence="1">
    <location>
        <begin position="20"/>
        <end position="38"/>
    </location>
</feature>
<keyword evidence="1" id="KW-0472">Membrane</keyword>
<name>A0A679JQC3_VARPD</name>
<evidence type="ECO:0008006" key="3">
    <source>
        <dbReference type="Google" id="ProtNLM"/>
    </source>
</evidence>
<accession>A0A679JQC3</accession>